<keyword evidence="3" id="KW-0274">FAD</keyword>
<evidence type="ECO:0000256" key="1">
    <source>
        <dbReference type="ARBA" id="ARBA00001974"/>
    </source>
</evidence>
<dbReference type="InterPro" id="IPR036188">
    <property type="entry name" value="FAD/NAD-bd_sf"/>
</dbReference>
<dbReference type="GO" id="GO:0050660">
    <property type="term" value="F:flavin adenine dinucleotide binding"/>
    <property type="evidence" value="ECO:0007669"/>
    <property type="project" value="InterPro"/>
</dbReference>
<dbReference type="PANTHER" id="PTHR10961:SF7">
    <property type="entry name" value="FAD DEPENDENT OXIDOREDUCTASE DOMAIN-CONTAINING PROTEIN"/>
    <property type="match status" value="1"/>
</dbReference>
<evidence type="ECO:0000256" key="2">
    <source>
        <dbReference type="ARBA" id="ARBA00022630"/>
    </source>
</evidence>
<evidence type="ECO:0000313" key="6">
    <source>
        <dbReference type="EMBL" id="MBB6454082.1"/>
    </source>
</evidence>
<dbReference type="GO" id="GO:0005829">
    <property type="term" value="C:cytosol"/>
    <property type="evidence" value="ECO:0007669"/>
    <property type="project" value="TreeGrafter"/>
</dbReference>
<dbReference type="NCBIfam" id="NF008425">
    <property type="entry name" value="PRK11259.1"/>
    <property type="match status" value="1"/>
</dbReference>
<evidence type="ECO:0000256" key="3">
    <source>
        <dbReference type="ARBA" id="ARBA00022827"/>
    </source>
</evidence>
<keyword evidence="4" id="KW-0560">Oxidoreductase</keyword>
<evidence type="ECO:0000313" key="7">
    <source>
        <dbReference type="Proteomes" id="UP000581688"/>
    </source>
</evidence>
<dbReference type="SUPFAM" id="SSF54373">
    <property type="entry name" value="FAD-linked reductases, C-terminal domain"/>
    <property type="match status" value="1"/>
</dbReference>
<dbReference type="Pfam" id="PF01266">
    <property type="entry name" value="DAO"/>
    <property type="match status" value="1"/>
</dbReference>
<accession>A0A841Q709</accession>
<name>A0A841Q709_9BACI</name>
<evidence type="ECO:0000256" key="4">
    <source>
        <dbReference type="ARBA" id="ARBA00023002"/>
    </source>
</evidence>
<protein>
    <submittedName>
        <fullName evidence="6">Monomeric sarcosine oxidase</fullName>
    </submittedName>
</protein>
<comment type="caution">
    <text evidence="6">The sequence shown here is derived from an EMBL/GenBank/DDBJ whole genome shotgun (WGS) entry which is preliminary data.</text>
</comment>
<reference evidence="6 7" key="1">
    <citation type="submission" date="2020-08" db="EMBL/GenBank/DDBJ databases">
        <title>Genomic Encyclopedia of Type Strains, Phase IV (KMG-IV): sequencing the most valuable type-strain genomes for metagenomic binning, comparative biology and taxonomic classification.</title>
        <authorList>
            <person name="Goeker M."/>
        </authorList>
    </citation>
    <scope>NUCLEOTIDE SEQUENCE [LARGE SCALE GENOMIC DNA]</scope>
    <source>
        <strain evidence="6 7">DSM 19612</strain>
    </source>
</reference>
<organism evidence="6 7">
    <name type="scientific">Salirhabdus euzebyi</name>
    <dbReference type="NCBI Taxonomy" id="394506"/>
    <lineage>
        <taxon>Bacteria</taxon>
        <taxon>Bacillati</taxon>
        <taxon>Bacillota</taxon>
        <taxon>Bacilli</taxon>
        <taxon>Bacillales</taxon>
        <taxon>Bacillaceae</taxon>
        <taxon>Salirhabdus</taxon>
    </lineage>
</organism>
<proteinExistence type="predicted"/>
<keyword evidence="2" id="KW-0285">Flavoprotein</keyword>
<comment type="cofactor">
    <cofactor evidence="1">
        <name>FAD</name>
        <dbReference type="ChEBI" id="CHEBI:57692"/>
    </cofactor>
</comment>
<dbReference type="EMBL" id="JACHGH010000007">
    <property type="protein sequence ID" value="MBB6454082.1"/>
    <property type="molecule type" value="Genomic_DNA"/>
</dbReference>
<keyword evidence="7" id="KW-1185">Reference proteome</keyword>
<dbReference type="Gene3D" id="3.30.9.10">
    <property type="entry name" value="D-Amino Acid Oxidase, subunit A, domain 2"/>
    <property type="match status" value="1"/>
</dbReference>
<dbReference type="SUPFAM" id="SSF51905">
    <property type="entry name" value="FAD/NAD(P)-binding domain"/>
    <property type="match status" value="1"/>
</dbReference>
<dbReference type="Proteomes" id="UP000581688">
    <property type="component" value="Unassembled WGS sequence"/>
</dbReference>
<dbReference type="AlphaFoldDB" id="A0A841Q709"/>
<gene>
    <name evidence="6" type="ORF">HNQ94_002533</name>
</gene>
<feature type="domain" description="FAD dependent oxidoreductase" evidence="5">
    <location>
        <begin position="4"/>
        <end position="356"/>
    </location>
</feature>
<dbReference type="GO" id="GO:0008115">
    <property type="term" value="F:sarcosine oxidase activity"/>
    <property type="evidence" value="ECO:0007669"/>
    <property type="project" value="TreeGrafter"/>
</dbReference>
<evidence type="ECO:0000259" key="5">
    <source>
        <dbReference type="Pfam" id="PF01266"/>
    </source>
</evidence>
<dbReference type="RefSeq" id="WP_174496814.1">
    <property type="nucleotide sequence ID" value="NZ_CADDWK010000009.1"/>
</dbReference>
<dbReference type="PANTHER" id="PTHR10961">
    <property type="entry name" value="PEROXISOMAL SARCOSINE OXIDASE"/>
    <property type="match status" value="1"/>
</dbReference>
<dbReference type="InterPro" id="IPR006076">
    <property type="entry name" value="FAD-dep_OxRdtase"/>
</dbReference>
<dbReference type="InterPro" id="IPR045170">
    <property type="entry name" value="MTOX"/>
</dbReference>
<dbReference type="Gene3D" id="3.50.50.60">
    <property type="entry name" value="FAD/NAD(P)-binding domain"/>
    <property type="match status" value="1"/>
</dbReference>
<sequence>MKYDTIIVGAGSMGMASGYYLARQGKSVLLVDSFDPPHSNGSHHGETRIIRHAYGEGATYVPLALRAQKLWLELQKETRKKIFEQTGVINIGEENSPFVKEVQASANKHNLPIEVLTGSEINRRWPGFALPAHYVGCLEKTSGVLFSEACISSYKELAKSHGATLKMNSTVSNIQLENNGVAVQMKGETYRSHSLIVTAGAWASKLLKTLNLSLPLQTVRKTFSWFDDNGETYHPSKFPAFTMDVKEGMYYGFPNIDQAGVKIGRHDGGIPISIEEPIEEFGKYEEDKADVSNVLRQYFPKAGNFKQGKTCIYTNTPDGDFIIDQLPNHPHVAIACGFSGHGFKFGSVVGEILSQLIENKTMPYDLEPFSIKRFS</sequence>